<dbReference type="InterPro" id="IPR002347">
    <property type="entry name" value="SDR_fam"/>
</dbReference>
<dbReference type="GO" id="GO:0016491">
    <property type="term" value="F:oxidoreductase activity"/>
    <property type="evidence" value="ECO:0007669"/>
    <property type="project" value="UniProtKB-KW"/>
</dbReference>
<dbReference type="InterPro" id="IPR036291">
    <property type="entry name" value="NAD(P)-bd_dom_sf"/>
</dbReference>
<dbReference type="PANTHER" id="PTHR45024">
    <property type="entry name" value="DEHYDROGENASES, SHORT CHAIN"/>
    <property type="match status" value="1"/>
</dbReference>
<dbReference type="Pfam" id="PF00106">
    <property type="entry name" value="adh_short"/>
    <property type="match status" value="1"/>
</dbReference>
<proteinExistence type="inferred from homology"/>
<dbReference type="PRINTS" id="PR00081">
    <property type="entry name" value="GDHRDH"/>
</dbReference>
<dbReference type="PROSITE" id="PS00061">
    <property type="entry name" value="ADH_SHORT"/>
    <property type="match status" value="1"/>
</dbReference>
<keyword evidence="5" id="KW-1185">Reference proteome</keyword>
<dbReference type="Gene3D" id="3.40.50.720">
    <property type="entry name" value="NAD(P)-binding Rossmann-like Domain"/>
    <property type="match status" value="2"/>
</dbReference>
<dbReference type="InterPro" id="IPR020904">
    <property type="entry name" value="Sc_DH/Rdtase_CS"/>
</dbReference>
<dbReference type="InterPro" id="IPR051687">
    <property type="entry name" value="Peroxisomal_Beta-Oxidation"/>
</dbReference>
<evidence type="ECO:0000256" key="1">
    <source>
        <dbReference type="ARBA" id="ARBA00006484"/>
    </source>
</evidence>
<evidence type="ECO:0008006" key="6">
    <source>
        <dbReference type="Google" id="ProtNLM"/>
    </source>
</evidence>
<dbReference type="SUPFAM" id="SSF51735">
    <property type="entry name" value="NAD(P)-binding Rossmann-fold domains"/>
    <property type="match status" value="1"/>
</dbReference>
<evidence type="ECO:0000256" key="2">
    <source>
        <dbReference type="ARBA" id="ARBA00023002"/>
    </source>
</evidence>
<sequence length="269" mass="28410">MVVVNDIGIDTEGRGEVDASAAERVAEEINSKGGTAVAQHASVDSDEGAQSIVAEAIGQFGRLDVVVNNAGILRDASFGKLSPESFADVLRVHLTGTANVTRAAWPHLREAGYGRIINTAAGAGLYGNFGQSAYSAAKMGIVGLTRTLAIEGRGRNISANVVAPMAASRMTERIMSQEMLNRFRPEYASAMVAYLATEACGVSGQIFEIGGGYYSRVAIVQGNGVVFGEVPSVEEIHGRFDELSDISAYFEASGSDDLMPRLLERLSLD</sequence>
<accession>A0A402CD85</accession>
<evidence type="ECO:0000313" key="4">
    <source>
        <dbReference type="EMBL" id="GCE41554.1"/>
    </source>
</evidence>
<evidence type="ECO:0000313" key="5">
    <source>
        <dbReference type="Proteomes" id="UP000287519"/>
    </source>
</evidence>
<reference evidence="4 5" key="1">
    <citation type="submission" date="2018-11" db="EMBL/GenBank/DDBJ databases">
        <title>Microbial catabolism of amino acid.</title>
        <authorList>
            <person name="Hibi M."/>
            <person name="Ogawa J."/>
        </authorList>
    </citation>
    <scope>NUCLEOTIDE SEQUENCE [LARGE SCALE GENOMIC DNA]</scope>
    <source>
        <strain evidence="4 5">C31-06</strain>
    </source>
</reference>
<evidence type="ECO:0000256" key="3">
    <source>
        <dbReference type="RuleBase" id="RU000363"/>
    </source>
</evidence>
<keyword evidence="2" id="KW-0560">Oxidoreductase</keyword>
<name>A0A402CD85_RHOWR</name>
<dbReference type="PANTHER" id="PTHR45024:SF2">
    <property type="entry name" value="SCP2 DOMAIN-CONTAINING PROTEIN"/>
    <property type="match status" value="1"/>
</dbReference>
<comment type="caution">
    <text evidence="4">The sequence shown here is derived from an EMBL/GenBank/DDBJ whole genome shotgun (WGS) entry which is preliminary data.</text>
</comment>
<dbReference type="AlphaFoldDB" id="A0A402CD85"/>
<dbReference type="PRINTS" id="PR00080">
    <property type="entry name" value="SDRFAMILY"/>
</dbReference>
<protein>
    <recommendedName>
        <fullName evidence="6">NAD(P)-dependent dehydrogenase (Short-subunit alcohol dehydrogenase family)</fullName>
    </recommendedName>
</protein>
<dbReference type="EMBL" id="BHYM01000045">
    <property type="protein sequence ID" value="GCE41554.1"/>
    <property type="molecule type" value="Genomic_DNA"/>
</dbReference>
<gene>
    <name evidence="4" type="ORF">Rhow_005213</name>
</gene>
<dbReference type="Proteomes" id="UP000287519">
    <property type="component" value="Unassembled WGS sequence"/>
</dbReference>
<comment type="similarity">
    <text evidence="1 3">Belongs to the short-chain dehydrogenases/reductases (SDR) family.</text>
</comment>
<organism evidence="4 5">
    <name type="scientific">Rhodococcus wratislaviensis</name>
    <name type="common">Tsukamurella wratislaviensis</name>
    <dbReference type="NCBI Taxonomy" id="44752"/>
    <lineage>
        <taxon>Bacteria</taxon>
        <taxon>Bacillati</taxon>
        <taxon>Actinomycetota</taxon>
        <taxon>Actinomycetes</taxon>
        <taxon>Mycobacteriales</taxon>
        <taxon>Nocardiaceae</taxon>
        <taxon>Rhodococcus</taxon>
    </lineage>
</organism>